<dbReference type="EMBL" id="JAHMHQ010000013">
    <property type="protein sequence ID" value="KAK1634977.1"/>
    <property type="molecule type" value="Genomic_DNA"/>
</dbReference>
<keyword evidence="1" id="KW-0732">Signal</keyword>
<reference evidence="2" key="1">
    <citation type="submission" date="2021-06" db="EMBL/GenBank/DDBJ databases">
        <title>Comparative genomics, transcriptomics and evolutionary studies reveal genomic signatures of adaptation to plant cell wall in hemibiotrophic fungi.</title>
        <authorList>
            <consortium name="DOE Joint Genome Institute"/>
            <person name="Baroncelli R."/>
            <person name="Diaz J.F."/>
            <person name="Benocci T."/>
            <person name="Peng M."/>
            <person name="Battaglia E."/>
            <person name="Haridas S."/>
            <person name="Andreopoulos W."/>
            <person name="Labutti K."/>
            <person name="Pangilinan J."/>
            <person name="Floch G.L."/>
            <person name="Makela M.R."/>
            <person name="Henrissat B."/>
            <person name="Grigoriev I.V."/>
            <person name="Crouch J.A."/>
            <person name="De Vries R.P."/>
            <person name="Sukno S.A."/>
            <person name="Thon M.R."/>
        </authorList>
    </citation>
    <scope>NUCLEOTIDE SEQUENCE</scope>
    <source>
        <strain evidence="2">CBS 102054</strain>
    </source>
</reference>
<organism evidence="2 3">
    <name type="scientific">Colletotrichum phormii</name>
    <dbReference type="NCBI Taxonomy" id="359342"/>
    <lineage>
        <taxon>Eukaryota</taxon>
        <taxon>Fungi</taxon>
        <taxon>Dikarya</taxon>
        <taxon>Ascomycota</taxon>
        <taxon>Pezizomycotina</taxon>
        <taxon>Sordariomycetes</taxon>
        <taxon>Hypocreomycetidae</taxon>
        <taxon>Glomerellales</taxon>
        <taxon>Glomerellaceae</taxon>
        <taxon>Colletotrichum</taxon>
        <taxon>Colletotrichum acutatum species complex</taxon>
    </lineage>
</organism>
<feature type="signal peptide" evidence="1">
    <location>
        <begin position="1"/>
        <end position="24"/>
    </location>
</feature>
<accession>A0AAI9ZMY7</accession>
<dbReference type="GeneID" id="85475484"/>
<comment type="caution">
    <text evidence="2">The sequence shown here is derived from an EMBL/GenBank/DDBJ whole genome shotgun (WGS) entry which is preliminary data.</text>
</comment>
<evidence type="ECO:0000256" key="1">
    <source>
        <dbReference type="SAM" id="SignalP"/>
    </source>
</evidence>
<keyword evidence="3" id="KW-1185">Reference proteome</keyword>
<dbReference type="RefSeq" id="XP_060443584.1">
    <property type="nucleotide sequence ID" value="XM_060590622.1"/>
</dbReference>
<evidence type="ECO:0000313" key="3">
    <source>
        <dbReference type="Proteomes" id="UP001243989"/>
    </source>
</evidence>
<feature type="chain" id="PRO_5042615690" description="Secreted protein" evidence="1">
    <location>
        <begin position="25"/>
        <end position="67"/>
    </location>
</feature>
<sequence>MLAAPSRRLKVFLVFWIQSRTCSGLLTSTTVASTRIPGLEVFSSSATALRASVWTSDIANDAPLLAR</sequence>
<evidence type="ECO:0000313" key="2">
    <source>
        <dbReference type="EMBL" id="KAK1634977.1"/>
    </source>
</evidence>
<protein>
    <recommendedName>
        <fullName evidence="4">Secreted protein</fullName>
    </recommendedName>
</protein>
<proteinExistence type="predicted"/>
<dbReference type="AlphaFoldDB" id="A0AAI9ZMY7"/>
<evidence type="ECO:0008006" key="4">
    <source>
        <dbReference type="Google" id="ProtNLM"/>
    </source>
</evidence>
<gene>
    <name evidence="2" type="ORF">BDP81DRAFT_430596</name>
</gene>
<name>A0AAI9ZMY7_9PEZI</name>
<dbReference type="Proteomes" id="UP001243989">
    <property type="component" value="Unassembled WGS sequence"/>
</dbReference>